<protein>
    <recommendedName>
        <fullName evidence="3">DNA 3'-5' helicase</fullName>
        <ecNumber evidence="3">5.6.2.4</ecNumber>
    </recommendedName>
</protein>
<dbReference type="SUPFAM" id="SSF52540">
    <property type="entry name" value="P-loop containing nucleoside triphosphate hydrolases"/>
    <property type="match status" value="1"/>
</dbReference>
<feature type="domain" description="Helicase C-terminal" evidence="4">
    <location>
        <begin position="70"/>
        <end position="196"/>
    </location>
</feature>
<dbReference type="Gene3D" id="3.40.50.300">
    <property type="entry name" value="P-loop containing nucleotide triphosphate hydrolases"/>
    <property type="match status" value="1"/>
</dbReference>
<dbReference type="EMBL" id="KV454293">
    <property type="protein sequence ID" value="ODQ73970.1"/>
    <property type="molecule type" value="Genomic_DNA"/>
</dbReference>
<evidence type="ECO:0000256" key="1">
    <source>
        <dbReference type="ARBA" id="ARBA00005446"/>
    </source>
</evidence>
<dbReference type="OrthoDB" id="3555927at2759"/>
<dbReference type="STRING" id="675824.A0A1E3Q8N6"/>
<comment type="catalytic activity">
    <reaction evidence="2">
        <text>Couples ATP hydrolysis with the unwinding of duplex DNA by translocating in the 3'-5' direction.</text>
        <dbReference type="EC" id="5.6.2.4"/>
    </reaction>
</comment>
<evidence type="ECO:0000313" key="5">
    <source>
        <dbReference type="EMBL" id="ODQ73970.1"/>
    </source>
</evidence>
<dbReference type="Pfam" id="PF00271">
    <property type="entry name" value="Helicase_C"/>
    <property type="match status" value="1"/>
</dbReference>
<dbReference type="PROSITE" id="PS51194">
    <property type="entry name" value="HELICASE_CTER"/>
    <property type="match status" value="1"/>
</dbReference>
<dbReference type="GO" id="GO:0005737">
    <property type="term" value="C:cytoplasm"/>
    <property type="evidence" value="ECO:0007669"/>
    <property type="project" value="TreeGrafter"/>
</dbReference>
<dbReference type="InterPro" id="IPR001650">
    <property type="entry name" value="Helicase_C-like"/>
</dbReference>
<proteinExistence type="inferred from homology"/>
<dbReference type="SMART" id="SM00490">
    <property type="entry name" value="HELICc"/>
    <property type="match status" value="1"/>
</dbReference>
<dbReference type="InterPro" id="IPR027417">
    <property type="entry name" value="P-loop_NTPase"/>
</dbReference>
<dbReference type="AlphaFoldDB" id="A0A1E3Q8N6"/>
<dbReference type="PANTHER" id="PTHR13710:SF154">
    <property type="entry name" value="RECQ HELICASE, PUTATIVE (AFU_ORTHOLOGUE AFUA_6G14720)-RELATED"/>
    <property type="match status" value="1"/>
</dbReference>
<dbReference type="GO" id="GO:0000724">
    <property type="term" value="P:double-strand break repair via homologous recombination"/>
    <property type="evidence" value="ECO:0007669"/>
    <property type="project" value="TreeGrafter"/>
</dbReference>
<dbReference type="GO" id="GO:0009378">
    <property type="term" value="F:four-way junction helicase activity"/>
    <property type="evidence" value="ECO:0007669"/>
    <property type="project" value="TreeGrafter"/>
</dbReference>
<dbReference type="PANTHER" id="PTHR13710">
    <property type="entry name" value="DNA HELICASE RECQ FAMILY MEMBER"/>
    <property type="match status" value="1"/>
</dbReference>
<accession>A0A1E3Q8N6</accession>
<evidence type="ECO:0000313" key="6">
    <source>
        <dbReference type="Proteomes" id="UP000094385"/>
    </source>
</evidence>
<evidence type="ECO:0000256" key="3">
    <source>
        <dbReference type="ARBA" id="ARBA00034808"/>
    </source>
</evidence>
<dbReference type="Proteomes" id="UP000094385">
    <property type="component" value="Unassembled WGS sequence"/>
</dbReference>
<evidence type="ECO:0000259" key="4">
    <source>
        <dbReference type="PROSITE" id="PS51194"/>
    </source>
</evidence>
<keyword evidence="6" id="KW-1185">Reference proteome</keyword>
<dbReference type="GO" id="GO:0043138">
    <property type="term" value="F:3'-5' DNA helicase activity"/>
    <property type="evidence" value="ECO:0007669"/>
    <property type="project" value="UniProtKB-EC"/>
</dbReference>
<comment type="similarity">
    <text evidence="1">Belongs to the helicase family. RecQ subfamily.</text>
</comment>
<sequence>MQFGFRGAYSALPTLTHIPCILLSLTVPPTSQTLSGLHGVSEICRRSELHQQRDITFPIMLLLMQTLYQKLDEYILSFFQNRRCSDEGLVFCMSIDDVEALSEGYQLHYPGLGNYDGQMSDTQKKDTMDKWIRGELNFLFVIGAFGQGIDLGSIRLVIHYRGFWQLIEFAQESGRAGRDGLPARSIVIVSPNWKPS</sequence>
<dbReference type="GO" id="GO:0005694">
    <property type="term" value="C:chromosome"/>
    <property type="evidence" value="ECO:0007669"/>
    <property type="project" value="TreeGrafter"/>
</dbReference>
<gene>
    <name evidence="5" type="ORF">LIPSTDRAFT_276528</name>
</gene>
<dbReference type="EC" id="5.6.2.4" evidence="3"/>
<reference evidence="5 6" key="1">
    <citation type="journal article" date="2016" name="Proc. Natl. Acad. Sci. U.S.A.">
        <title>Comparative genomics of biotechnologically important yeasts.</title>
        <authorList>
            <person name="Riley R."/>
            <person name="Haridas S."/>
            <person name="Wolfe K.H."/>
            <person name="Lopes M.R."/>
            <person name="Hittinger C.T."/>
            <person name="Goeker M."/>
            <person name="Salamov A.A."/>
            <person name="Wisecaver J.H."/>
            <person name="Long T.M."/>
            <person name="Calvey C.H."/>
            <person name="Aerts A.L."/>
            <person name="Barry K.W."/>
            <person name="Choi C."/>
            <person name="Clum A."/>
            <person name="Coughlan A.Y."/>
            <person name="Deshpande S."/>
            <person name="Douglass A.P."/>
            <person name="Hanson S.J."/>
            <person name="Klenk H.-P."/>
            <person name="LaButti K.M."/>
            <person name="Lapidus A."/>
            <person name="Lindquist E.A."/>
            <person name="Lipzen A.M."/>
            <person name="Meier-Kolthoff J.P."/>
            <person name="Ohm R.A."/>
            <person name="Otillar R.P."/>
            <person name="Pangilinan J.L."/>
            <person name="Peng Y."/>
            <person name="Rokas A."/>
            <person name="Rosa C.A."/>
            <person name="Scheuner C."/>
            <person name="Sibirny A.A."/>
            <person name="Slot J.C."/>
            <person name="Stielow J.B."/>
            <person name="Sun H."/>
            <person name="Kurtzman C.P."/>
            <person name="Blackwell M."/>
            <person name="Grigoriev I.V."/>
            <person name="Jeffries T.W."/>
        </authorList>
    </citation>
    <scope>NUCLEOTIDE SEQUENCE [LARGE SCALE GENOMIC DNA]</scope>
    <source>
        <strain evidence="5 6">NRRL Y-11557</strain>
    </source>
</reference>
<evidence type="ECO:0000256" key="2">
    <source>
        <dbReference type="ARBA" id="ARBA00034617"/>
    </source>
</evidence>
<organism evidence="5 6">
    <name type="scientific">Lipomyces starkeyi NRRL Y-11557</name>
    <dbReference type="NCBI Taxonomy" id="675824"/>
    <lineage>
        <taxon>Eukaryota</taxon>
        <taxon>Fungi</taxon>
        <taxon>Dikarya</taxon>
        <taxon>Ascomycota</taxon>
        <taxon>Saccharomycotina</taxon>
        <taxon>Lipomycetes</taxon>
        <taxon>Lipomycetales</taxon>
        <taxon>Lipomycetaceae</taxon>
        <taxon>Lipomyces</taxon>
    </lineage>
</organism>
<name>A0A1E3Q8N6_LIPST</name>